<keyword evidence="1" id="KW-0614">Plasmid</keyword>
<dbReference type="EMBL" id="NRQY01000002">
    <property type="protein sequence ID" value="RUT64449.1"/>
    <property type="molecule type" value="Genomic_DNA"/>
</dbReference>
<name>A0A433ZQU4_MORMO</name>
<evidence type="ECO:0008006" key="3">
    <source>
        <dbReference type="Google" id="ProtNLM"/>
    </source>
</evidence>
<organism evidence="1 2">
    <name type="scientific">Morganella morganii</name>
    <name type="common">Proteus morganii</name>
    <dbReference type="NCBI Taxonomy" id="582"/>
    <lineage>
        <taxon>Bacteria</taxon>
        <taxon>Pseudomonadati</taxon>
        <taxon>Pseudomonadota</taxon>
        <taxon>Gammaproteobacteria</taxon>
        <taxon>Enterobacterales</taxon>
        <taxon>Morganellaceae</taxon>
        <taxon>Morganella</taxon>
    </lineage>
</organism>
<reference evidence="1 2" key="1">
    <citation type="submission" date="2017-08" db="EMBL/GenBank/DDBJ databases">
        <title>Draft genome sequence of pheromone producing symbiont Morganella morganii, of the female New Zealand grass grub Costelytra giveni.</title>
        <authorList>
            <person name="Laugraud A."/>
            <person name="Young S.D."/>
            <person name="Hurst M.H."/>
        </authorList>
    </citation>
    <scope>NUCLEOTIDE SEQUENCE [LARGE SCALE GENOMIC DNA]</scope>
    <source>
        <strain evidence="1 2">MMsCG</strain>
        <plasmid evidence="1">unnamed1</plasmid>
    </source>
</reference>
<geneLocation type="plasmid" evidence="1">
    <name>unnamed1</name>
</geneLocation>
<evidence type="ECO:0000313" key="2">
    <source>
        <dbReference type="Proteomes" id="UP000286908"/>
    </source>
</evidence>
<sequence length="231" mass="26646">MINRLPVLLPALLLSACGTIGDARDSYNYSLYTASPAGIAEKQAREAQQAEEARIAREKEKQTCLSYQRDWRAAGYNTGSAGGNPQYYNSILRECQAHNLTFSRVQWDAGYQQGLKEGYCVYETALYIGTEYAFDQMMAQCTPLLSARQQQNMQIFYQKGQIISQLKSELSEAKYDLSKLEDKLHYSRDEEITREDRREYRSRQREVSDLQYELELMHSEAQRLLLETGSR</sequence>
<dbReference type="InterPro" id="IPR021242">
    <property type="entry name" value="DUF2799"/>
</dbReference>
<evidence type="ECO:0000313" key="1">
    <source>
        <dbReference type="EMBL" id="RUT64449.1"/>
    </source>
</evidence>
<comment type="caution">
    <text evidence="1">The sequence shown here is derived from an EMBL/GenBank/DDBJ whole genome shotgun (WGS) entry which is preliminary data.</text>
</comment>
<dbReference type="Pfam" id="PF10973">
    <property type="entry name" value="DUF2799"/>
    <property type="match status" value="1"/>
</dbReference>
<dbReference type="OrthoDB" id="5917215at2"/>
<accession>A0A433ZQU4</accession>
<protein>
    <recommendedName>
        <fullName evidence="3">DUF2799 domain-containing protein</fullName>
    </recommendedName>
</protein>
<proteinExistence type="predicted"/>
<dbReference type="AlphaFoldDB" id="A0A433ZQU4"/>
<dbReference type="Proteomes" id="UP000286908">
    <property type="component" value="Unassembled WGS sequence"/>
</dbReference>
<dbReference type="PROSITE" id="PS51257">
    <property type="entry name" value="PROKAR_LIPOPROTEIN"/>
    <property type="match status" value="1"/>
</dbReference>
<gene>
    <name evidence="1" type="ORF">CKG00_14765</name>
</gene>